<keyword evidence="3" id="KW-1185">Reference proteome</keyword>
<organism evidence="2 3">
    <name type="scientific">Muraenolepis orangiensis</name>
    <name type="common">Patagonian moray cod</name>
    <dbReference type="NCBI Taxonomy" id="630683"/>
    <lineage>
        <taxon>Eukaryota</taxon>
        <taxon>Metazoa</taxon>
        <taxon>Chordata</taxon>
        <taxon>Craniata</taxon>
        <taxon>Vertebrata</taxon>
        <taxon>Euteleostomi</taxon>
        <taxon>Actinopterygii</taxon>
        <taxon>Neopterygii</taxon>
        <taxon>Teleostei</taxon>
        <taxon>Neoteleostei</taxon>
        <taxon>Acanthomorphata</taxon>
        <taxon>Zeiogadaria</taxon>
        <taxon>Gadariae</taxon>
        <taxon>Gadiformes</taxon>
        <taxon>Muraenolepidoidei</taxon>
        <taxon>Muraenolepididae</taxon>
        <taxon>Muraenolepis</taxon>
    </lineage>
</organism>
<feature type="region of interest" description="Disordered" evidence="1">
    <location>
        <begin position="1"/>
        <end position="71"/>
    </location>
</feature>
<reference evidence="2" key="1">
    <citation type="submission" date="2022-07" db="EMBL/GenBank/DDBJ databases">
        <title>Chromosome-level genome of Muraenolepis orangiensis.</title>
        <authorList>
            <person name="Kim J."/>
        </authorList>
    </citation>
    <scope>NUCLEOTIDE SEQUENCE</scope>
    <source>
        <strain evidence="2">KU_S4_2022</strain>
        <tissue evidence="2">Muscle</tissue>
    </source>
</reference>
<proteinExistence type="predicted"/>
<feature type="compositionally biased region" description="Basic and acidic residues" evidence="1">
    <location>
        <begin position="29"/>
        <end position="53"/>
    </location>
</feature>
<evidence type="ECO:0000313" key="3">
    <source>
        <dbReference type="Proteomes" id="UP001148018"/>
    </source>
</evidence>
<sequence length="219" mass="24165">MWNITRSVSPGEEAPADDKTLKVKGSTKAQREKVHSKANGKLKERRQGEKEFHNTFTPLQGLGTPPKGESGRIGQLDGVLPFDPPGPTRKSKAQWCCCCSGNPRWFRYLAPSVIPGYYLWLPSLRFEHVPDSSPPPRGCFTRPGALSLCQIGYSGGQRRPIDQEERGKKCADLPRCHSLAGSPNRASFQRLLVLYDLCPTTTASNARHRPSVSQSPPKA</sequence>
<name>A0A9Q0IBR1_9TELE</name>
<comment type="caution">
    <text evidence="2">The sequence shown here is derived from an EMBL/GenBank/DDBJ whole genome shotgun (WGS) entry which is preliminary data.</text>
</comment>
<protein>
    <submittedName>
        <fullName evidence="2">Uncharacterized protein</fullName>
    </submittedName>
</protein>
<evidence type="ECO:0000313" key="2">
    <source>
        <dbReference type="EMBL" id="KAJ3592779.1"/>
    </source>
</evidence>
<evidence type="ECO:0000256" key="1">
    <source>
        <dbReference type="SAM" id="MobiDB-lite"/>
    </source>
</evidence>
<dbReference type="EMBL" id="JANIIK010000112">
    <property type="protein sequence ID" value="KAJ3592779.1"/>
    <property type="molecule type" value="Genomic_DNA"/>
</dbReference>
<dbReference type="AlphaFoldDB" id="A0A9Q0IBR1"/>
<gene>
    <name evidence="2" type="ORF">NHX12_005118</name>
</gene>
<dbReference type="Proteomes" id="UP001148018">
    <property type="component" value="Unassembled WGS sequence"/>
</dbReference>
<accession>A0A9Q0IBR1</accession>